<keyword evidence="3" id="KW-0677">Repeat</keyword>
<dbReference type="AlphaFoldDB" id="A0A8S3E6R7"/>
<evidence type="ECO:0000256" key="2">
    <source>
        <dbReference type="ARBA" id="ARBA00022692"/>
    </source>
</evidence>
<dbReference type="PANTHER" id="PTHR24270:SF61">
    <property type="entry name" value="EGF-LIKE DOMAIN-CONTAINING PROTEIN"/>
    <property type="match status" value="1"/>
</dbReference>
<dbReference type="Proteomes" id="UP000681720">
    <property type="component" value="Unassembled WGS sequence"/>
</dbReference>
<comment type="subcellular location">
    <subcellularLocation>
        <location evidence="1">Membrane</location>
        <topology evidence="1">Single-pass membrane protein</topology>
    </subcellularLocation>
</comment>
<dbReference type="InterPro" id="IPR036055">
    <property type="entry name" value="LDL_receptor-like_sf"/>
</dbReference>
<evidence type="ECO:0000313" key="9">
    <source>
        <dbReference type="EMBL" id="CAF5175379.1"/>
    </source>
</evidence>
<dbReference type="Proteomes" id="UP000681967">
    <property type="component" value="Unassembled WGS sequence"/>
</dbReference>
<evidence type="ECO:0000256" key="4">
    <source>
        <dbReference type="ARBA" id="ARBA00022989"/>
    </source>
</evidence>
<feature type="disulfide bond" evidence="7">
    <location>
        <begin position="149"/>
        <end position="164"/>
    </location>
</feature>
<sequence>MYKSFVDVHTSNLSDFRINPKHAIGTTMLGPGFIFDLNRVVQTFHNKSSRFGQGTWSLNSLHNLYYVRYSIHMNDFIIVDPNEKKIVENRCEQCEQLCFPNAINQTEITCGCAQYYILAEDGRSCKLKSVENFFNCPITKKSIPFYQRCDRSQDCSFNEDENNCEEFTCNKTSFSCWSSKKCITQSDLCNKIVDCPNGEDEHDVICGHFCEWPSLSSCTKKYPNLCSDVEFYCDGKCVSISHRCDGQPYCYDGADEPFDCVNVTCPYEYFKCPSTGKCIPLEKVCDNFDDCPATIDQTNIVREDETS</sequence>
<evidence type="ECO:0000313" key="10">
    <source>
        <dbReference type="Proteomes" id="UP000681967"/>
    </source>
</evidence>
<comment type="caution">
    <text evidence="8">The sequence shown here is derived from an EMBL/GenBank/DDBJ whole genome shotgun (WGS) entry which is preliminary data.</text>
</comment>
<dbReference type="InterPro" id="IPR002172">
    <property type="entry name" value="LDrepeatLR_classA_rpt"/>
</dbReference>
<dbReference type="Pfam" id="PF00057">
    <property type="entry name" value="Ldl_recept_a"/>
    <property type="match status" value="1"/>
</dbReference>
<evidence type="ECO:0000256" key="6">
    <source>
        <dbReference type="ARBA" id="ARBA00023157"/>
    </source>
</evidence>
<organism evidence="8 10">
    <name type="scientific">Rotaria magnacalcarata</name>
    <dbReference type="NCBI Taxonomy" id="392030"/>
    <lineage>
        <taxon>Eukaryota</taxon>
        <taxon>Metazoa</taxon>
        <taxon>Spiralia</taxon>
        <taxon>Gnathifera</taxon>
        <taxon>Rotifera</taxon>
        <taxon>Eurotatoria</taxon>
        <taxon>Bdelloidea</taxon>
        <taxon>Philodinida</taxon>
        <taxon>Philodinidae</taxon>
        <taxon>Rotaria</taxon>
    </lineage>
</organism>
<evidence type="ECO:0000313" key="8">
    <source>
        <dbReference type="EMBL" id="CAF5063455.1"/>
    </source>
</evidence>
<dbReference type="SMART" id="SM00192">
    <property type="entry name" value="LDLa"/>
    <property type="match status" value="4"/>
</dbReference>
<reference evidence="8" key="1">
    <citation type="submission" date="2021-02" db="EMBL/GenBank/DDBJ databases">
        <authorList>
            <person name="Nowell W R."/>
        </authorList>
    </citation>
    <scope>NUCLEOTIDE SEQUENCE</scope>
</reference>
<evidence type="ECO:0000256" key="3">
    <source>
        <dbReference type="ARBA" id="ARBA00022737"/>
    </source>
</evidence>
<name>A0A8S3E6R7_9BILA</name>
<dbReference type="GO" id="GO:0016192">
    <property type="term" value="P:vesicle-mediated transport"/>
    <property type="evidence" value="ECO:0007669"/>
    <property type="project" value="UniProtKB-ARBA"/>
</dbReference>
<gene>
    <name evidence="8" type="ORF">BYL167_LOCUS59595</name>
    <name evidence="9" type="ORF">GIL414_LOCUS67501</name>
</gene>
<dbReference type="Gene3D" id="2.10.25.10">
    <property type="entry name" value="Laminin"/>
    <property type="match status" value="1"/>
</dbReference>
<dbReference type="InterPro" id="IPR050685">
    <property type="entry name" value="LDLR"/>
</dbReference>
<protein>
    <submittedName>
        <fullName evidence="8">Uncharacterized protein</fullName>
    </submittedName>
</protein>
<dbReference type="Gene3D" id="4.10.400.10">
    <property type="entry name" value="Low-density Lipoprotein Receptor"/>
    <property type="match status" value="4"/>
</dbReference>
<evidence type="ECO:0000256" key="1">
    <source>
        <dbReference type="ARBA" id="ARBA00004167"/>
    </source>
</evidence>
<dbReference type="SUPFAM" id="SSF57424">
    <property type="entry name" value="LDL receptor-like module"/>
    <property type="match status" value="4"/>
</dbReference>
<dbReference type="PANTHER" id="PTHR24270">
    <property type="entry name" value="LOW-DENSITY LIPOPROTEIN RECEPTOR-RELATED"/>
    <property type="match status" value="1"/>
</dbReference>
<keyword evidence="5" id="KW-0472">Membrane</keyword>
<dbReference type="PROSITE" id="PS50068">
    <property type="entry name" value="LDLRA_2"/>
    <property type="match status" value="4"/>
</dbReference>
<keyword evidence="6 7" id="KW-1015">Disulfide bond</keyword>
<dbReference type="EMBL" id="CAJOBJ010326078">
    <property type="protein sequence ID" value="CAF5175379.1"/>
    <property type="molecule type" value="Genomic_DNA"/>
</dbReference>
<accession>A0A8S3E6R7</accession>
<proteinExistence type="predicted"/>
<dbReference type="EMBL" id="CAJOBH010228916">
    <property type="protein sequence ID" value="CAF5063455.1"/>
    <property type="molecule type" value="Genomic_DNA"/>
</dbReference>
<keyword evidence="4" id="KW-1133">Transmembrane helix</keyword>
<dbReference type="PRINTS" id="PR00261">
    <property type="entry name" value="LDLRECEPTOR"/>
</dbReference>
<dbReference type="GO" id="GO:0005886">
    <property type="term" value="C:plasma membrane"/>
    <property type="evidence" value="ECO:0007669"/>
    <property type="project" value="TreeGrafter"/>
</dbReference>
<keyword evidence="2" id="KW-0812">Transmembrane</keyword>
<comment type="caution">
    <text evidence="7">Lacks conserved residue(s) required for the propagation of feature annotation.</text>
</comment>
<dbReference type="CDD" id="cd00112">
    <property type="entry name" value="LDLa"/>
    <property type="match status" value="3"/>
</dbReference>
<evidence type="ECO:0000256" key="7">
    <source>
        <dbReference type="PROSITE-ProRule" id="PRU00124"/>
    </source>
</evidence>
<feature type="non-terminal residue" evidence="8">
    <location>
        <position position="1"/>
    </location>
</feature>
<evidence type="ECO:0000256" key="5">
    <source>
        <dbReference type="ARBA" id="ARBA00023136"/>
    </source>
</evidence>